<evidence type="ECO:0008006" key="5">
    <source>
        <dbReference type="Google" id="ProtNLM"/>
    </source>
</evidence>
<accession>A0ABU2ZII2</accession>
<name>A0ABU2ZII2_9SPHN</name>
<keyword evidence="2" id="KW-0812">Transmembrane</keyword>
<feature type="region of interest" description="Disordered" evidence="1">
    <location>
        <begin position="65"/>
        <end position="147"/>
    </location>
</feature>
<dbReference type="Proteomes" id="UP001259803">
    <property type="component" value="Unassembled WGS sequence"/>
</dbReference>
<keyword evidence="2" id="KW-0472">Membrane</keyword>
<keyword evidence="2" id="KW-1133">Transmembrane helix</keyword>
<evidence type="ECO:0000313" key="3">
    <source>
        <dbReference type="EMBL" id="MDT0576181.1"/>
    </source>
</evidence>
<keyword evidence="4" id="KW-1185">Reference proteome</keyword>
<dbReference type="EMBL" id="JAVRHS010000005">
    <property type="protein sequence ID" value="MDT0576181.1"/>
    <property type="molecule type" value="Genomic_DNA"/>
</dbReference>
<feature type="compositionally biased region" description="Low complexity" evidence="1">
    <location>
        <begin position="78"/>
        <end position="92"/>
    </location>
</feature>
<sequence>MWELVAANWIAFLLVALLAILIAYWIVAQGRKPRERSHRADVLDEGVGPAQRNQALIDAPPAAMPKATAVNMPDGQQPAAPAAIRSAAVEPAQTRAPDVAPESLRPRNTAVTSDAATSSDPHPARVHDQEEGQSQPEPEPQMVAPGQTQAISDREAIAAAIKIHQGAHATDDLSRIKGLGPKLLGMLGSMGISRYDQIAAWSDEDVQKIDAQLGSFAGRIERDNWREQARHLSQNDIEGYENRFGKL</sequence>
<evidence type="ECO:0000313" key="4">
    <source>
        <dbReference type="Proteomes" id="UP001259803"/>
    </source>
</evidence>
<protein>
    <recommendedName>
        <fullName evidence="5">Flap endonuclease-1-like 5' DNA nuclease</fullName>
    </recommendedName>
</protein>
<evidence type="ECO:0000256" key="1">
    <source>
        <dbReference type="SAM" id="MobiDB-lite"/>
    </source>
</evidence>
<feature type="transmembrane region" description="Helical" evidence="2">
    <location>
        <begin position="6"/>
        <end position="27"/>
    </location>
</feature>
<feature type="compositionally biased region" description="Polar residues" evidence="1">
    <location>
        <begin position="109"/>
        <end position="120"/>
    </location>
</feature>
<reference evidence="3 4" key="1">
    <citation type="submission" date="2023-09" db="EMBL/GenBank/DDBJ databases">
        <authorList>
            <person name="Rey-Velasco X."/>
        </authorList>
    </citation>
    <scope>NUCLEOTIDE SEQUENCE [LARGE SCALE GENOMIC DNA]</scope>
    <source>
        <strain evidence="3 4">F390</strain>
    </source>
</reference>
<gene>
    <name evidence="3" type="ORF">RM533_08280</name>
</gene>
<dbReference type="RefSeq" id="WP_311340750.1">
    <property type="nucleotide sequence ID" value="NZ_JAVRHS010000005.1"/>
</dbReference>
<comment type="caution">
    <text evidence="3">The sequence shown here is derived from an EMBL/GenBank/DDBJ whole genome shotgun (WGS) entry which is preliminary data.</text>
</comment>
<evidence type="ECO:0000256" key="2">
    <source>
        <dbReference type="SAM" id="Phobius"/>
    </source>
</evidence>
<organism evidence="3 4">
    <name type="scientific">Croceicoccus esteveae</name>
    <dbReference type="NCBI Taxonomy" id="3075597"/>
    <lineage>
        <taxon>Bacteria</taxon>
        <taxon>Pseudomonadati</taxon>
        <taxon>Pseudomonadota</taxon>
        <taxon>Alphaproteobacteria</taxon>
        <taxon>Sphingomonadales</taxon>
        <taxon>Erythrobacteraceae</taxon>
        <taxon>Croceicoccus</taxon>
    </lineage>
</organism>
<proteinExistence type="predicted"/>